<dbReference type="EMBL" id="ABWP01000029">
    <property type="protein sequence ID" value="EEA85627.1"/>
    <property type="molecule type" value="Genomic_DNA"/>
</dbReference>
<dbReference type="PANTHER" id="PTHR43280">
    <property type="entry name" value="ARAC-FAMILY TRANSCRIPTIONAL REGULATOR"/>
    <property type="match status" value="1"/>
</dbReference>
<dbReference type="Pfam" id="PF02311">
    <property type="entry name" value="AraC_binding"/>
    <property type="match status" value="1"/>
</dbReference>
<dbReference type="InterPro" id="IPR037923">
    <property type="entry name" value="HTH-like"/>
</dbReference>
<name>B6FXY2_PEPHT</name>
<dbReference type="AlphaFoldDB" id="B6FXY2"/>
<evidence type="ECO:0000256" key="2">
    <source>
        <dbReference type="ARBA" id="ARBA00023125"/>
    </source>
</evidence>
<dbReference type="PANTHER" id="PTHR43280:SF28">
    <property type="entry name" value="HTH-TYPE TRANSCRIPTIONAL ACTIVATOR RHAS"/>
    <property type="match status" value="1"/>
</dbReference>
<sequence>MKKKENWFTGIDYYDNYFEKDIKVEKTTITENIDLKIHKLVELWYVCDGEGTININGVNYPLEKDTFLCLYPYHIYSVDVVKPIKVYTIKFYIGLFMHTMWEKHDKGVNYQLVHETEPYQKCSDPYIKNRFEYILSEYNSNKFGSENIILYAVLEVYTLFCRNSLELYGDYNSFNSHLKNEDKLWNHIKDAILYQGNKSSLDDIAKDLELNPSYVNQLIKKKSGYTFKELKDFGTIVNACSLLHFEDLSISYITELLGFKNVPSFYRVFEKYIGKSPIEYREDNIVDNKRFFAMKDLYLKVIQYIYLHFYKDITVEDVAKELHIKTYTINSILEEYYFTSFAEELEKVRLRLSYTLLKITKLTILQISCECGFKSLSTFQRAFVKYNGISPTEYINIKK</sequence>
<dbReference type="HOGENOM" id="CLU_038564_0_0_9"/>
<reference evidence="5 6" key="2">
    <citation type="submission" date="2008-10" db="EMBL/GenBank/DDBJ databases">
        <title>Draft genome sequence of Clostridium hiranonis (DSM 13275).</title>
        <authorList>
            <person name="Sudarsanam P."/>
            <person name="Ley R."/>
            <person name="Guruge J."/>
            <person name="Turnbaugh P.J."/>
            <person name="Mahowald M."/>
            <person name="Liep D."/>
            <person name="Gordon J."/>
        </authorList>
    </citation>
    <scope>NUCLEOTIDE SEQUENCE [LARGE SCALE GENOMIC DNA]</scope>
    <source>
        <strain evidence="5 6">DSM 13275</strain>
    </source>
</reference>
<keyword evidence="2" id="KW-0238">DNA-binding</keyword>
<keyword evidence="6" id="KW-1185">Reference proteome</keyword>
<protein>
    <submittedName>
        <fullName evidence="5">Transcriptional regulator, AraC family</fullName>
    </submittedName>
</protein>
<gene>
    <name evidence="5" type="ORF">CLOHIR_00733</name>
</gene>
<dbReference type="SUPFAM" id="SSF51215">
    <property type="entry name" value="Regulatory protein AraC"/>
    <property type="match status" value="1"/>
</dbReference>
<dbReference type="InterPro" id="IPR003313">
    <property type="entry name" value="AraC-bd"/>
</dbReference>
<proteinExistence type="predicted"/>
<dbReference type="RefSeq" id="WP_006439645.1">
    <property type="nucleotide sequence ID" value="NZ_DS995356.1"/>
</dbReference>
<organism evidence="5 6">
    <name type="scientific">Peptacetobacter hiranonis (strain DSM 13275 / JCM 10541 / KCTC 15199 / TO-931)</name>
    <name type="common">Clostridium hiranonis</name>
    <dbReference type="NCBI Taxonomy" id="500633"/>
    <lineage>
        <taxon>Bacteria</taxon>
        <taxon>Bacillati</taxon>
        <taxon>Bacillota</taxon>
        <taxon>Clostridia</taxon>
        <taxon>Peptostreptococcales</taxon>
        <taxon>Peptostreptococcaceae</taxon>
        <taxon>Peptacetobacter</taxon>
    </lineage>
</organism>
<feature type="domain" description="HTH araC/xylS-type" evidence="4">
    <location>
        <begin position="182"/>
        <end position="283"/>
    </location>
</feature>
<evidence type="ECO:0000259" key="4">
    <source>
        <dbReference type="PROSITE" id="PS01124"/>
    </source>
</evidence>
<evidence type="ECO:0000256" key="1">
    <source>
        <dbReference type="ARBA" id="ARBA00023015"/>
    </source>
</evidence>
<dbReference type="PROSITE" id="PS00041">
    <property type="entry name" value="HTH_ARAC_FAMILY_1"/>
    <property type="match status" value="1"/>
</dbReference>
<dbReference type="Proteomes" id="UP000003178">
    <property type="component" value="Unassembled WGS sequence"/>
</dbReference>
<dbReference type="InterPro" id="IPR018060">
    <property type="entry name" value="HTH_AraC"/>
</dbReference>
<comment type="caution">
    <text evidence="5">The sequence shown here is derived from an EMBL/GenBank/DDBJ whole genome shotgun (WGS) entry which is preliminary data.</text>
</comment>
<dbReference type="InterPro" id="IPR018062">
    <property type="entry name" value="HTH_AraC-typ_CS"/>
</dbReference>
<dbReference type="STRING" id="500633.CLOHIR_00733"/>
<dbReference type="GO" id="GO:0003700">
    <property type="term" value="F:DNA-binding transcription factor activity"/>
    <property type="evidence" value="ECO:0007669"/>
    <property type="project" value="InterPro"/>
</dbReference>
<evidence type="ECO:0000256" key="3">
    <source>
        <dbReference type="ARBA" id="ARBA00023163"/>
    </source>
</evidence>
<dbReference type="SMART" id="SM00342">
    <property type="entry name" value="HTH_ARAC"/>
    <property type="match status" value="2"/>
</dbReference>
<dbReference type="Pfam" id="PF12833">
    <property type="entry name" value="HTH_18"/>
    <property type="match status" value="2"/>
</dbReference>
<dbReference type="GO" id="GO:0043565">
    <property type="term" value="F:sequence-specific DNA binding"/>
    <property type="evidence" value="ECO:0007669"/>
    <property type="project" value="InterPro"/>
</dbReference>
<dbReference type="OrthoDB" id="1677563at2"/>
<keyword evidence="1" id="KW-0805">Transcription regulation</keyword>
<evidence type="ECO:0000313" key="6">
    <source>
        <dbReference type="Proteomes" id="UP000003178"/>
    </source>
</evidence>
<dbReference type="SUPFAM" id="SSF46689">
    <property type="entry name" value="Homeodomain-like"/>
    <property type="match status" value="2"/>
</dbReference>
<accession>B6FXY2</accession>
<dbReference type="eggNOG" id="COG4977">
    <property type="taxonomic scope" value="Bacteria"/>
</dbReference>
<dbReference type="PROSITE" id="PS01124">
    <property type="entry name" value="HTH_ARAC_FAMILY_2"/>
    <property type="match status" value="2"/>
</dbReference>
<dbReference type="Gene3D" id="1.10.10.60">
    <property type="entry name" value="Homeodomain-like"/>
    <property type="match status" value="3"/>
</dbReference>
<dbReference type="InterPro" id="IPR009057">
    <property type="entry name" value="Homeodomain-like_sf"/>
</dbReference>
<dbReference type="eggNOG" id="COG2169">
    <property type="taxonomic scope" value="Bacteria"/>
</dbReference>
<keyword evidence="3" id="KW-0804">Transcription</keyword>
<reference evidence="5 6" key="1">
    <citation type="submission" date="2008-09" db="EMBL/GenBank/DDBJ databases">
        <authorList>
            <person name="Fulton L."/>
            <person name="Clifton S."/>
            <person name="Fulton B."/>
            <person name="Xu J."/>
            <person name="Minx P."/>
            <person name="Pepin K.H."/>
            <person name="Johnson M."/>
            <person name="Thiruvilangam P."/>
            <person name="Bhonagiri V."/>
            <person name="Nash W.E."/>
            <person name="Mardis E.R."/>
            <person name="Wilson R.K."/>
        </authorList>
    </citation>
    <scope>NUCLEOTIDE SEQUENCE [LARGE SCALE GENOMIC DNA]</scope>
    <source>
        <strain evidence="5 6">DSM 13275</strain>
    </source>
</reference>
<evidence type="ECO:0000313" key="5">
    <source>
        <dbReference type="EMBL" id="EEA85627.1"/>
    </source>
</evidence>
<feature type="domain" description="HTH araC/xylS-type" evidence="4">
    <location>
        <begin position="299"/>
        <end position="397"/>
    </location>
</feature>